<feature type="active site" evidence="3">
    <location>
        <position position="129"/>
    </location>
</feature>
<dbReference type="OrthoDB" id="9807829at2"/>
<dbReference type="PANTHER" id="PTHR21600">
    <property type="entry name" value="MITOCHONDRIAL RNA PSEUDOURIDINE SYNTHASE"/>
    <property type="match status" value="1"/>
</dbReference>
<dbReference type="InterPro" id="IPR050188">
    <property type="entry name" value="RluA_PseudoU_synthase"/>
</dbReference>
<dbReference type="EC" id="5.4.99.-" evidence="5"/>
<dbReference type="EMBL" id="CP044399">
    <property type="protein sequence ID" value="QFI38861.1"/>
    <property type="molecule type" value="Genomic_DNA"/>
</dbReference>
<evidence type="ECO:0000259" key="6">
    <source>
        <dbReference type="Pfam" id="PF00849"/>
    </source>
</evidence>
<organism evidence="7 8">
    <name type="scientific">Moritella marina ATCC 15381</name>
    <dbReference type="NCBI Taxonomy" id="1202962"/>
    <lineage>
        <taxon>Bacteria</taxon>
        <taxon>Pseudomonadati</taxon>
        <taxon>Pseudomonadota</taxon>
        <taxon>Gammaproteobacteria</taxon>
        <taxon>Alteromonadales</taxon>
        <taxon>Moritellaceae</taxon>
        <taxon>Moritella</taxon>
    </lineage>
</organism>
<dbReference type="CDD" id="cd00165">
    <property type="entry name" value="S4"/>
    <property type="match status" value="1"/>
</dbReference>
<evidence type="ECO:0000256" key="4">
    <source>
        <dbReference type="PROSITE-ProRule" id="PRU00182"/>
    </source>
</evidence>
<evidence type="ECO:0000256" key="1">
    <source>
        <dbReference type="ARBA" id="ARBA00010876"/>
    </source>
</evidence>
<keyword evidence="8" id="KW-1185">Reference proteome</keyword>
<feature type="domain" description="Pseudouridine synthase RsuA/RluA-like" evidence="6">
    <location>
        <begin position="82"/>
        <end position="231"/>
    </location>
</feature>
<evidence type="ECO:0000313" key="7">
    <source>
        <dbReference type="EMBL" id="QFI38861.1"/>
    </source>
</evidence>
<dbReference type="PANTHER" id="PTHR21600:SF87">
    <property type="entry name" value="RNA PSEUDOURIDYLATE SYNTHASE DOMAIN-CONTAINING PROTEIN 1"/>
    <property type="match status" value="1"/>
</dbReference>
<dbReference type="SUPFAM" id="SSF55120">
    <property type="entry name" value="Pseudouridine synthase"/>
    <property type="match status" value="1"/>
</dbReference>
<dbReference type="SUPFAM" id="SSF55174">
    <property type="entry name" value="Alpha-L RNA-binding motif"/>
    <property type="match status" value="1"/>
</dbReference>
<dbReference type="GO" id="GO:0000455">
    <property type="term" value="P:enzyme-directed rRNA pseudouridine synthesis"/>
    <property type="evidence" value="ECO:0007669"/>
    <property type="project" value="TreeGrafter"/>
</dbReference>
<keyword evidence="2 5" id="KW-0413">Isomerase</keyword>
<dbReference type="Pfam" id="PF00849">
    <property type="entry name" value="PseudoU_synth_2"/>
    <property type="match status" value="1"/>
</dbReference>
<dbReference type="InterPro" id="IPR006224">
    <property type="entry name" value="PsdUridine_synth_RluA-like_CS"/>
</dbReference>
<evidence type="ECO:0000256" key="3">
    <source>
        <dbReference type="PIRSR" id="PIRSR606225-1"/>
    </source>
</evidence>
<dbReference type="NCBIfam" id="TIGR00005">
    <property type="entry name" value="rluA_subfam"/>
    <property type="match status" value="1"/>
</dbReference>
<proteinExistence type="inferred from homology"/>
<comment type="similarity">
    <text evidence="1 5">Belongs to the pseudouridine synthase RluA family.</text>
</comment>
<dbReference type="Gene3D" id="3.30.2350.10">
    <property type="entry name" value="Pseudouridine synthase"/>
    <property type="match status" value="1"/>
</dbReference>
<dbReference type="GO" id="GO:0140098">
    <property type="term" value="F:catalytic activity, acting on RNA"/>
    <property type="evidence" value="ECO:0007669"/>
    <property type="project" value="UniProtKB-ARBA"/>
</dbReference>
<comment type="function">
    <text evidence="5">Responsible for synthesis of pseudouridine from uracil.</text>
</comment>
<dbReference type="AlphaFoldDB" id="A0A5J6WNH4"/>
<dbReference type="InterPro" id="IPR020103">
    <property type="entry name" value="PsdUridine_synth_cat_dom_sf"/>
</dbReference>
<dbReference type="InterPro" id="IPR006225">
    <property type="entry name" value="PsdUridine_synth_RluC/D"/>
</dbReference>
<keyword evidence="4" id="KW-0694">RNA-binding</keyword>
<evidence type="ECO:0000256" key="5">
    <source>
        <dbReference type="RuleBase" id="RU362028"/>
    </source>
</evidence>
<dbReference type="KEGG" id="mmaa:FR932_13865"/>
<dbReference type="RefSeq" id="WP_019441500.1">
    <property type="nucleotide sequence ID" value="NZ_ALOE01000019.1"/>
</dbReference>
<dbReference type="CDD" id="cd02869">
    <property type="entry name" value="PseudoU_synth_RluA_like"/>
    <property type="match status" value="1"/>
</dbReference>
<dbReference type="InterPro" id="IPR036986">
    <property type="entry name" value="S4_RNA-bd_sf"/>
</dbReference>
<name>A0A5J6WNH4_MORMI</name>
<dbReference type="GO" id="GO:0003723">
    <property type="term" value="F:RNA binding"/>
    <property type="evidence" value="ECO:0007669"/>
    <property type="project" value="UniProtKB-KW"/>
</dbReference>
<dbReference type="Proteomes" id="UP000327424">
    <property type="component" value="Chromosome"/>
</dbReference>
<reference evidence="7 8" key="1">
    <citation type="submission" date="2019-09" db="EMBL/GenBank/DDBJ databases">
        <title>Hybrid Assembly of the complete Genome of the Deep-Sea Bacterium Moritella marina from long Nanopore and Illumina reads.</title>
        <authorList>
            <person name="Magin S."/>
            <person name="Georgoulis A."/>
            <person name="Papadimitriou K."/>
            <person name="Iliakis G."/>
            <person name="Vorgias C.E."/>
        </authorList>
    </citation>
    <scope>NUCLEOTIDE SEQUENCE [LARGE SCALE GENOMIC DNA]</scope>
    <source>
        <strain evidence="7 8">MP-1</strain>
    </source>
</reference>
<dbReference type="GO" id="GO:0009982">
    <property type="term" value="F:pseudouridine synthase activity"/>
    <property type="evidence" value="ECO:0007669"/>
    <property type="project" value="InterPro"/>
</dbReference>
<comment type="catalytic activity">
    <reaction evidence="5">
        <text>a uridine in RNA = a pseudouridine in RNA</text>
        <dbReference type="Rhea" id="RHEA:48348"/>
        <dbReference type="Rhea" id="RHEA-COMP:12068"/>
        <dbReference type="Rhea" id="RHEA-COMP:12069"/>
        <dbReference type="ChEBI" id="CHEBI:65314"/>
        <dbReference type="ChEBI" id="CHEBI:65315"/>
    </reaction>
</comment>
<evidence type="ECO:0000313" key="8">
    <source>
        <dbReference type="Proteomes" id="UP000327424"/>
    </source>
</evidence>
<evidence type="ECO:0000256" key="2">
    <source>
        <dbReference type="ARBA" id="ARBA00023235"/>
    </source>
</evidence>
<gene>
    <name evidence="7" type="ORF">FR932_13865</name>
</gene>
<sequence>MSDRFRVKETSGLLIFLNTQLKGWSRKNIKQRLTTGCVVVNGLPVMVHDHALNVGDDVEVRASGKSMQHGVARLEILYSDNDLIVINKPAGLLSVAAAGENKQHALAILRKQLSTPKRAVNLWPVHRLDRDTSGVLMFATSREMREAVNEGWSNAEKTYLAVVEGQPNPSQGTIDQPLRMESEKYQMIVGQHPDAKKAVTHFNTQRTGKERSLLEVQLETGRQHQIRAHMAWLGHPLIGDPRYGTDGPRMGLHALRLSITRPNTGKRLTFETPAPVDFLALLR</sequence>
<dbReference type="PROSITE" id="PS01129">
    <property type="entry name" value="PSI_RLU"/>
    <property type="match status" value="1"/>
</dbReference>
<dbReference type="InterPro" id="IPR006145">
    <property type="entry name" value="PsdUridine_synth_RsuA/RluA"/>
</dbReference>
<protein>
    <recommendedName>
        <fullName evidence="5">Pseudouridine synthase</fullName>
        <ecNumber evidence="5">5.4.99.-</ecNumber>
    </recommendedName>
</protein>
<accession>A0A5J6WNH4</accession>
<dbReference type="Gene3D" id="3.10.290.10">
    <property type="entry name" value="RNA-binding S4 domain"/>
    <property type="match status" value="1"/>
</dbReference>
<dbReference type="PROSITE" id="PS50889">
    <property type="entry name" value="S4"/>
    <property type="match status" value="1"/>
</dbReference>